<feature type="domain" description="ZAD" evidence="16">
    <location>
        <begin position="32"/>
        <end position="131"/>
    </location>
</feature>
<accession>Q17PQ7</accession>
<dbReference type="PaxDb" id="7159-AAEL000292-PA"/>
<dbReference type="Pfam" id="PF00096">
    <property type="entry name" value="zf-C2H2"/>
    <property type="match status" value="2"/>
</dbReference>
<comment type="subcellular location">
    <subcellularLocation>
        <location evidence="1">Nucleus</location>
    </subcellularLocation>
</comment>
<evidence type="ECO:0000256" key="14">
    <source>
        <dbReference type="SAM" id="MobiDB-lite"/>
    </source>
</evidence>
<keyword evidence="4" id="KW-0677">Repeat</keyword>
<evidence type="ECO:0000256" key="2">
    <source>
        <dbReference type="ARBA" id="ARBA00006991"/>
    </source>
</evidence>
<evidence type="ECO:0000256" key="4">
    <source>
        <dbReference type="ARBA" id="ARBA00022737"/>
    </source>
</evidence>
<dbReference type="AlphaFoldDB" id="Q17PQ7"/>
<dbReference type="GO" id="GO:0005634">
    <property type="term" value="C:nucleus"/>
    <property type="evidence" value="ECO:0007669"/>
    <property type="project" value="UniProtKB-SubCell"/>
</dbReference>
<keyword evidence="6 13" id="KW-0862">Zinc</keyword>
<evidence type="ECO:0000256" key="1">
    <source>
        <dbReference type="ARBA" id="ARBA00004123"/>
    </source>
</evidence>
<feature type="region of interest" description="Disordered" evidence="14">
    <location>
        <begin position="244"/>
        <end position="280"/>
    </location>
</feature>
<dbReference type="SMART" id="SM00868">
    <property type="entry name" value="zf-AD"/>
    <property type="match status" value="1"/>
</dbReference>
<dbReference type="GO" id="GO:0000981">
    <property type="term" value="F:DNA-binding transcription factor activity, RNA polymerase II-specific"/>
    <property type="evidence" value="ECO:0007669"/>
    <property type="project" value="TreeGrafter"/>
</dbReference>
<feature type="compositionally biased region" description="Basic and acidic residues" evidence="14">
    <location>
        <begin position="147"/>
        <end position="158"/>
    </location>
</feature>
<dbReference type="Proteomes" id="UP000682892">
    <property type="component" value="Unassembled WGS sequence"/>
</dbReference>
<feature type="region of interest" description="Disordered" evidence="14">
    <location>
        <begin position="292"/>
        <end position="324"/>
    </location>
</feature>
<dbReference type="InterPro" id="IPR050527">
    <property type="entry name" value="Snail/Krueppel_Znf"/>
</dbReference>
<comment type="similarity">
    <text evidence="11">Belongs to the snail C2H2-type zinc-finger protein family.</text>
</comment>
<keyword evidence="9" id="KW-0804">Transcription</keyword>
<dbReference type="PROSITE" id="PS50157">
    <property type="entry name" value="ZINC_FINGER_C2H2_2"/>
    <property type="match status" value="5"/>
</dbReference>
<feature type="binding site" evidence="13">
    <location>
        <position position="107"/>
    </location>
    <ligand>
        <name>Zn(2+)</name>
        <dbReference type="ChEBI" id="CHEBI:29105"/>
    </ligand>
</feature>
<evidence type="ECO:0000256" key="9">
    <source>
        <dbReference type="ARBA" id="ARBA00023163"/>
    </source>
</evidence>
<keyword evidence="5 12" id="KW-0863">Zinc-finger</keyword>
<evidence type="ECO:0000313" key="18">
    <source>
        <dbReference type="Proteomes" id="UP000682892"/>
    </source>
</evidence>
<keyword evidence="10" id="KW-0539">Nucleus</keyword>
<dbReference type="PhylomeDB" id="Q17PQ7"/>
<dbReference type="FunFam" id="3.30.160.60:FF:000608">
    <property type="entry name" value="zinc finger protein 286A isoform X1"/>
    <property type="match status" value="1"/>
</dbReference>
<dbReference type="PROSITE" id="PS00028">
    <property type="entry name" value="ZINC_FINGER_C2H2_1"/>
    <property type="match status" value="6"/>
</dbReference>
<dbReference type="STRING" id="7159.Q17PQ7"/>
<evidence type="ECO:0000259" key="16">
    <source>
        <dbReference type="PROSITE" id="PS51915"/>
    </source>
</evidence>
<evidence type="ECO:0000256" key="12">
    <source>
        <dbReference type="PROSITE-ProRule" id="PRU00042"/>
    </source>
</evidence>
<dbReference type="Pfam" id="PF07776">
    <property type="entry name" value="zf-AD"/>
    <property type="match status" value="1"/>
</dbReference>
<reference evidence="17" key="1">
    <citation type="submission" date="2005-10" db="EMBL/GenBank/DDBJ databases">
        <authorList>
            <person name="Loftus B.J."/>
            <person name="Nene V.M."/>
            <person name="Hannick L.I."/>
            <person name="Bidwell S."/>
            <person name="Haas B."/>
            <person name="Amedeo P."/>
            <person name="Orvis J."/>
            <person name="Wortman J.R."/>
            <person name="White O.R."/>
            <person name="Salzberg S."/>
            <person name="Shumway M."/>
            <person name="Koo H."/>
            <person name="Zhao Y."/>
            <person name="Holmes M."/>
            <person name="Miller J."/>
            <person name="Schatz M."/>
            <person name="Pop M."/>
            <person name="Pai G."/>
            <person name="Utterback T."/>
            <person name="Rogers Y.-H."/>
            <person name="Kravitz S."/>
            <person name="Fraser C.M."/>
        </authorList>
    </citation>
    <scope>NUCLEOTIDE SEQUENCE</scope>
    <source>
        <strain evidence="17">Liverpool</strain>
    </source>
</reference>
<evidence type="ECO:0000256" key="10">
    <source>
        <dbReference type="ARBA" id="ARBA00023242"/>
    </source>
</evidence>
<feature type="compositionally biased region" description="Basic residues" evidence="14">
    <location>
        <begin position="298"/>
        <end position="309"/>
    </location>
</feature>
<keyword evidence="7" id="KW-0805">Transcription regulation</keyword>
<gene>
    <name evidence="17" type="ORF">AaeL_AAEL000292</name>
</gene>
<evidence type="ECO:0000256" key="6">
    <source>
        <dbReference type="ARBA" id="ARBA00022833"/>
    </source>
</evidence>
<dbReference type="SMART" id="SM00355">
    <property type="entry name" value="ZnF_C2H2"/>
    <property type="match status" value="7"/>
</dbReference>
<dbReference type="InterPro" id="IPR013087">
    <property type="entry name" value="Znf_C2H2_type"/>
</dbReference>
<name>Q17PQ7_AEDAE</name>
<dbReference type="PANTHER" id="PTHR24388">
    <property type="entry name" value="ZINC FINGER PROTEIN"/>
    <property type="match status" value="1"/>
</dbReference>
<comment type="similarity">
    <text evidence="2">Belongs to the krueppel C2H2-type zinc-finger protein family.</text>
</comment>
<dbReference type="GO" id="GO:0000978">
    <property type="term" value="F:RNA polymerase II cis-regulatory region sequence-specific DNA binding"/>
    <property type="evidence" value="ECO:0007669"/>
    <property type="project" value="TreeGrafter"/>
</dbReference>
<dbReference type="SUPFAM" id="SSF57667">
    <property type="entry name" value="beta-beta-alpha zinc fingers"/>
    <property type="match status" value="3"/>
</dbReference>
<dbReference type="PANTHER" id="PTHR24388:SF54">
    <property type="entry name" value="PROTEIN ESCARGOT"/>
    <property type="match status" value="1"/>
</dbReference>
<dbReference type="EMBL" id="CH477190">
    <property type="protein sequence ID" value="EAT48694.1"/>
    <property type="molecule type" value="Genomic_DNA"/>
</dbReference>
<feature type="binding site" evidence="13">
    <location>
        <position position="37"/>
    </location>
    <ligand>
        <name>Zn(2+)</name>
        <dbReference type="ChEBI" id="CHEBI:29105"/>
    </ligand>
</feature>
<keyword evidence="3 13" id="KW-0479">Metal-binding</keyword>
<feature type="domain" description="C2H2-type" evidence="15">
    <location>
        <begin position="380"/>
        <end position="407"/>
    </location>
</feature>
<evidence type="ECO:0000259" key="15">
    <source>
        <dbReference type="PROSITE" id="PS50157"/>
    </source>
</evidence>
<evidence type="ECO:0000256" key="5">
    <source>
        <dbReference type="ARBA" id="ARBA00022771"/>
    </source>
</evidence>
<feature type="domain" description="C2H2-type" evidence="15">
    <location>
        <begin position="436"/>
        <end position="463"/>
    </location>
</feature>
<feature type="domain" description="C2H2-type" evidence="15">
    <location>
        <begin position="464"/>
        <end position="491"/>
    </location>
</feature>
<dbReference type="InterPro" id="IPR036236">
    <property type="entry name" value="Znf_C2H2_sf"/>
</dbReference>
<dbReference type="OMA" id="RCHKLTH"/>
<organism evidence="17 18">
    <name type="scientific">Aedes aegypti</name>
    <name type="common">Yellowfever mosquito</name>
    <name type="synonym">Culex aegypti</name>
    <dbReference type="NCBI Taxonomy" id="7159"/>
    <lineage>
        <taxon>Eukaryota</taxon>
        <taxon>Metazoa</taxon>
        <taxon>Ecdysozoa</taxon>
        <taxon>Arthropoda</taxon>
        <taxon>Hexapoda</taxon>
        <taxon>Insecta</taxon>
        <taxon>Pterygota</taxon>
        <taxon>Neoptera</taxon>
        <taxon>Endopterygota</taxon>
        <taxon>Diptera</taxon>
        <taxon>Nematocera</taxon>
        <taxon>Culicoidea</taxon>
        <taxon>Culicidae</taxon>
        <taxon>Culicinae</taxon>
        <taxon>Aedini</taxon>
        <taxon>Aedes</taxon>
        <taxon>Stegomyia</taxon>
    </lineage>
</organism>
<keyword evidence="8" id="KW-0238">DNA-binding</keyword>
<dbReference type="GO" id="GO:0008270">
    <property type="term" value="F:zinc ion binding"/>
    <property type="evidence" value="ECO:0007669"/>
    <property type="project" value="UniProtKB-UniRule"/>
</dbReference>
<dbReference type="Gene3D" id="3.40.1800.20">
    <property type="match status" value="1"/>
</dbReference>
<evidence type="ECO:0000256" key="7">
    <source>
        <dbReference type="ARBA" id="ARBA00023015"/>
    </source>
</evidence>
<dbReference type="VEuPathDB" id="VectorBase:AAEL000292"/>
<feature type="compositionally biased region" description="Basic and acidic residues" evidence="14">
    <location>
        <begin position="310"/>
        <end position="324"/>
    </location>
</feature>
<evidence type="ECO:0000256" key="11">
    <source>
        <dbReference type="ARBA" id="ARBA00037948"/>
    </source>
</evidence>
<dbReference type="InterPro" id="IPR012934">
    <property type="entry name" value="Znf_AD"/>
</dbReference>
<dbReference type="eggNOG" id="KOG1721">
    <property type="taxonomic scope" value="Eukaryota"/>
</dbReference>
<proteinExistence type="inferred from homology"/>
<dbReference type="PROSITE" id="PS51915">
    <property type="entry name" value="ZAD"/>
    <property type="match status" value="1"/>
</dbReference>
<reference evidence="17" key="3">
    <citation type="submission" date="2012-09" db="EMBL/GenBank/DDBJ databases">
        <authorList>
            <consortium name="VectorBase"/>
        </authorList>
    </citation>
    <scope>NUCLEOTIDE SEQUENCE</scope>
    <source>
        <strain evidence="17">Liverpool</strain>
    </source>
</reference>
<dbReference type="HOGENOM" id="CLU_002678_94_1_1"/>
<evidence type="ECO:0000256" key="13">
    <source>
        <dbReference type="PROSITE-ProRule" id="PRU01263"/>
    </source>
</evidence>
<dbReference type="FunFam" id="3.30.160.60:FF:000646">
    <property type="entry name" value="Myeloid zinc finger 1"/>
    <property type="match status" value="1"/>
</dbReference>
<feature type="binding site" evidence="13">
    <location>
        <position position="104"/>
    </location>
    <ligand>
        <name>Zn(2+)</name>
        <dbReference type="ChEBI" id="CHEBI:29105"/>
    </ligand>
</feature>
<evidence type="ECO:0000256" key="8">
    <source>
        <dbReference type="ARBA" id="ARBA00023125"/>
    </source>
</evidence>
<dbReference type="Pfam" id="PF13894">
    <property type="entry name" value="zf-C2H2_4"/>
    <property type="match status" value="1"/>
</dbReference>
<evidence type="ECO:0000256" key="3">
    <source>
        <dbReference type="ARBA" id="ARBA00022723"/>
    </source>
</evidence>
<dbReference type="Gene3D" id="3.30.160.60">
    <property type="entry name" value="Classic Zinc Finger"/>
    <property type="match status" value="6"/>
</dbReference>
<reference evidence="17" key="2">
    <citation type="journal article" date="2007" name="Science">
        <title>Genome sequence of Aedes aegypti, a major arbovirus vector.</title>
        <authorList>
            <person name="Nene V."/>
            <person name="Wortman J.R."/>
            <person name="Lawson D."/>
            <person name="Haas B."/>
            <person name="Kodira C."/>
            <person name="Tu Z.J."/>
            <person name="Loftus B."/>
            <person name="Xi Z."/>
            <person name="Megy K."/>
            <person name="Grabherr M."/>
            <person name="Ren Q."/>
            <person name="Zdobnov E.M."/>
            <person name="Lobo N.F."/>
            <person name="Campbell K.S."/>
            <person name="Brown S.E."/>
            <person name="Bonaldo M.F."/>
            <person name="Zhu J."/>
            <person name="Sinkins S.P."/>
            <person name="Hogenkamp D.G."/>
            <person name="Amedeo P."/>
            <person name="Arensburger P."/>
            <person name="Atkinson P.W."/>
            <person name="Bidwell S."/>
            <person name="Biedler J."/>
            <person name="Birney E."/>
            <person name="Bruggner R.V."/>
            <person name="Costas J."/>
            <person name="Coy M.R."/>
            <person name="Crabtree J."/>
            <person name="Crawford M."/>
            <person name="Debruyn B."/>
            <person name="Decaprio D."/>
            <person name="Eiglmeier K."/>
            <person name="Eisenstadt E."/>
            <person name="El-Dorry H."/>
            <person name="Gelbart W.M."/>
            <person name="Gomes S.L."/>
            <person name="Hammond M."/>
            <person name="Hannick L.I."/>
            <person name="Hogan J.R."/>
            <person name="Holmes M.H."/>
            <person name="Jaffe D."/>
            <person name="Johnston J.S."/>
            <person name="Kennedy R.C."/>
            <person name="Koo H."/>
            <person name="Kravitz S."/>
            <person name="Kriventseva E.V."/>
            <person name="Kulp D."/>
            <person name="Labutti K."/>
            <person name="Lee E."/>
            <person name="Li S."/>
            <person name="Lovin D.D."/>
            <person name="Mao C."/>
            <person name="Mauceli E."/>
            <person name="Menck C.F."/>
            <person name="Miller J.R."/>
            <person name="Montgomery P."/>
            <person name="Mori A."/>
            <person name="Nascimento A.L."/>
            <person name="Naveira H.F."/>
            <person name="Nusbaum C."/>
            <person name="O'leary S."/>
            <person name="Orvis J."/>
            <person name="Pertea M."/>
            <person name="Quesneville H."/>
            <person name="Reidenbach K.R."/>
            <person name="Rogers Y.H."/>
            <person name="Roth C.W."/>
            <person name="Schneider J.R."/>
            <person name="Schatz M."/>
            <person name="Shumway M."/>
            <person name="Stanke M."/>
            <person name="Stinson E.O."/>
            <person name="Tubio J.M."/>
            <person name="Vanzee J.P."/>
            <person name="Verjovski-Almeida S."/>
            <person name="Werner D."/>
            <person name="White O."/>
            <person name="Wyder S."/>
            <person name="Zeng Q."/>
            <person name="Zhao Q."/>
            <person name="Zhao Y."/>
            <person name="Hill C.A."/>
            <person name="Raikhel A.S."/>
            <person name="Soares M.B."/>
            <person name="Knudson D.L."/>
            <person name="Lee N.H."/>
            <person name="Galagan J."/>
            <person name="Salzberg S.L."/>
            <person name="Paulsen I.T."/>
            <person name="Dimopoulos G."/>
            <person name="Collins F.H."/>
            <person name="Birren B."/>
            <person name="Fraser-Liggett C.M."/>
            <person name="Severson D.W."/>
        </authorList>
    </citation>
    <scope>NUCLEOTIDE SEQUENCE [LARGE SCALE GENOMIC DNA]</scope>
    <source>
        <strain evidence="17">Liverpool</strain>
    </source>
</reference>
<feature type="domain" description="C2H2-type" evidence="15">
    <location>
        <begin position="408"/>
        <end position="435"/>
    </location>
</feature>
<feature type="binding site" evidence="13">
    <location>
        <position position="34"/>
    </location>
    <ligand>
        <name>Zn(2+)</name>
        <dbReference type="ChEBI" id="CHEBI:29105"/>
    </ligand>
</feature>
<feature type="domain" description="C2H2-type" evidence="15">
    <location>
        <begin position="351"/>
        <end position="379"/>
    </location>
</feature>
<protein>
    <submittedName>
        <fullName evidence="17">AAEL000292-PA</fullName>
    </submittedName>
</protein>
<evidence type="ECO:0000313" key="17">
    <source>
        <dbReference type="EMBL" id="EAT48694.1"/>
    </source>
</evidence>
<feature type="region of interest" description="Disordered" evidence="14">
    <location>
        <begin position="147"/>
        <end position="175"/>
    </location>
</feature>
<sequence length="533" mass="61976">MEAAQEQRDDVETPKPQPEVQQIRFYTENFERLCRLCLTNERLVNVYSNVQGRNVFYVRNFVKEAFRLLEQTVSILVQKVHFVLLTLLLSTQINKKDRLPNFICEKCERNLNIIFNFKKKCDQSRRILEKVRDKTIVPEDLLKVEDSQVSEEKPKEKALSASRNKTKHKNEPNAEEILKKLPQDLNIEKVKENVRYALPPSIVSTELEEPSMKIEPVDIKQEETNLGLLFPETDLNLVINEIESLTPEKPPVEQEKAESNDEDGADQYLQDGDSDSDWEPEDSLQLGAIVKKELSSLPKKKTPSKRGRKPKGESSSDRSRRQQEKTICSVCGSLVNNIKSHMVIHEDVRPHQCEQCPKNFTSRNKLQSHINSVHLRKRDFKCEVCGKAFLEKNNLKGHQRIHKGDRKYKCDLCPKSFLFAGTLRCHKLTHTQDKRHECQICGKFFLMRTTLNKHLYVHSNERPYKCDVCDKAFRTTTHRIVHMRTHTGERPLQCRICGLGFAHHKARSVHLKTKHAEELVAMDMLDERGHLKF</sequence>
<feature type="compositionally biased region" description="Basic and acidic residues" evidence="14">
    <location>
        <begin position="250"/>
        <end position="259"/>
    </location>
</feature>